<name>A0A918GN25_9PSEU</name>
<dbReference type="EMBL" id="BMRB01000004">
    <property type="protein sequence ID" value="GGS46535.1"/>
    <property type="molecule type" value="Genomic_DNA"/>
</dbReference>
<dbReference type="AlphaFoldDB" id="A0A918GN25"/>
<reference evidence="1" key="2">
    <citation type="submission" date="2020-09" db="EMBL/GenBank/DDBJ databases">
        <authorList>
            <person name="Sun Q."/>
            <person name="Ohkuma M."/>
        </authorList>
    </citation>
    <scope>NUCLEOTIDE SEQUENCE</scope>
    <source>
        <strain evidence="1">JCM 3276</strain>
    </source>
</reference>
<evidence type="ECO:0000313" key="1">
    <source>
        <dbReference type="EMBL" id="GGS46535.1"/>
    </source>
</evidence>
<dbReference type="Proteomes" id="UP000660680">
    <property type="component" value="Unassembled WGS sequence"/>
</dbReference>
<accession>A0A918GN25</accession>
<comment type="caution">
    <text evidence="1">The sequence shown here is derived from an EMBL/GenBank/DDBJ whole genome shotgun (WGS) entry which is preliminary data.</text>
</comment>
<evidence type="ECO:0000313" key="2">
    <source>
        <dbReference type="Proteomes" id="UP000660680"/>
    </source>
</evidence>
<dbReference type="RefSeq" id="WP_229787271.1">
    <property type="nucleotide sequence ID" value="NZ_BMRB01000004.1"/>
</dbReference>
<gene>
    <name evidence="1" type="ORF">GCM10010171_47180</name>
</gene>
<reference evidence="1" key="1">
    <citation type="journal article" date="2014" name="Int. J. Syst. Evol. Microbiol.">
        <title>Complete genome sequence of Corynebacterium casei LMG S-19264T (=DSM 44701T), isolated from a smear-ripened cheese.</title>
        <authorList>
            <consortium name="US DOE Joint Genome Institute (JGI-PGF)"/>
            <person name="Walter F."/>
            <person name="Albersmeier A."/>
            <person name="Kalinowski J."/>
            <person name="Ruckert C."/>
        </authorList>
    </citation>
    <scope>NUCLEOTIDE SEQUENCE</scope>
    <source>
        <strain evidence="1">JCM 3276</strain>
    </source>
</reference>
<sequence>MSRHLELVRELKALRKGRGLFAGRIYDRVGPALRATCEITDCDGPAVIRRKLADRLGELIARLPADLGQVSLAAFAIESDARFPLYQDRVHWAAVRLDRDPRTVRRRVDEAINQLAELAADAPVRRACGWRTTELRVAVALDREQPEVLVQRRVVADEDGVRELGITAPIQVTGPRPDIRVFYGGTLVRQDLAADGCAFALALPTSLAKGASHDIAVRFRLPDERALRPHLVCVPPHPCELFDLRVRFGSDRVPPRVWPLSGAYGVDGGEQGCQDRQLPVDRAGEVHLRFRQLVPGLAYGARWESGAGS</sequence>
<proteinExistence type="predicted"/>
<protein>
    <submittedName>
        <fullName evidence="1">Uncharacterized protein</fullName>
    </submittedName>
</protein>
<organism evidence="1 2">
    <name type="scientific">Actinokineospora fastidiosa</name>
    <dbReference type="NCBI Taxonomy" id="1816"/>
    <lineage>
        <taxon>Bacteria</taxon>
        <taxon>Bacillati</taxon>
        <taxon>Actinomycetota</taxon>
        <taxon>Actinomycetes</taxon>
        <taxon>Pseudonocardiales</taxon>
        <taxon>Pseudonocardiaceae</taxon>
        <taxon>Actinokineospora</taxon>
    </lineage>
</organism>
<keyword evidence="2" id="KW-1185">Reference proteome</keyword>